<feature type="transmembrane region" description="Helical" evidence="8">
    <location>
        <begin position="104"/>
        <end position="124"/>
    </location>
</feature>
<dbReference type="InterPro" id="IPR006639">
    <property type="entry name" value="Preselin/SPP"/>
</dbReference>
<dbReference type="GO" id="GO:0098554">
    <property type="term" value="C:cytoplasmic side of endoplasmic reticulum membrane"/>
    <property type="evidence" value="ECO:0007669"/>
    <property type="project" value="TreeGrafter"/>
</dbReference>
<accession>A0A6G0U1B2</accession>
<dbReference type="PANTHER" id="PTHR12174:SF23">
    <property type="entry name" value="MINOR HISTOCOMPATIBILITY ANTIGEN H13"/>
    <property type="match status" value="1"/>
</dbReference>
<evidence type="ECO:0000256" key="8">
    <source>
        <dbReference type="SAM" id="Phobius"/>
    </source>
</evidence>
<comment type="similarity">
    <text evidence="2">Belongs to the peptidase A22B family.</text>
</comment>
<evidence type="ECO:0000256" key="1">
    <source>
        <dbReference type="ARBA" id="ARBA00004477"/>
    </source>
</evidence>
<dbReference type="SMART" id="SM00730">
    <property type="entry name" value="PSN"/>
    <property type="match status" value="1"/>
</dbReference>
<keyword evidence="10" id="KW-1185">Reference proteome</keyword>
<feature type="transmembrane region" description="Helical" evidence="8">
    <location>
        <begin position="322"/>
        <end position="341"/>
    </location>
</feature>
<feature type="transmembrane region" description="Helical" evidence="8">
    <location>
        <begin position="212"/>
        <end position="236"/>
    </location>
</feature>
<reference evidence="9 10" key="1">
    <citation type="submission" date="2019-08" db="EMBL/GenBank/DDBJ databases">
        <title>The genome of the soybean aphid Biotype 1, its phylome, world population structure and adaptation to the North American continent.</title>
        <authorList>
            <person name="Giordano R."/>
            <person name="Donthu R.K."/>
            <person name="Hernandez A.G."/>
            <person name="Wright C.L."/>
            <person name="Zimin A.V."/>
        </authorList>
    </citation>
    <scope>NUCLEOTIDE SEQUENCE [LARGE SCALE GENOMIC DNA]</scope>
    <source>
        <tissue evidence="9">Whole aphids</tissue>
    </source>
</reference>
<dbReference type="InterPro" id="IPR007369">
    <property type="entry name" value="Peptidase_A22B_SPP"/>
</dbReference>
<comment type="caution">
    <text evidence="9">The sequence shown here is derived from an EMBL/GenBank/DDBJ whole genome shotgun (WGS) entry which is preliminary data.</text>
</comment>
<evidence type="ECO:0000256" key="5">
    <source>
        <dbReference type="ARBA" id="ARBA00022824"/>
    </source>
</evidence>
<keyword evidence="3 8" id="KW-0812">Transmembrane</keyword>
<evidence type="ECO:0000256" key="4">
    <source>
        <dbReference type="ARBA" id="ARBA00022801"/>
    </source>
</evidence>
<feature type="transmembrane region" description="Helical" evidence="8">
    <location>
        <begin position="256"/>
        <end position="281"/>
    </location>
</feature>
<sequence length="365" mass="40886">MAEVVDDIIKTLNETNGTDTENVLKKIPATTEGMLIAYTSLVVMALVPIFFGSFRSVELQIKNKLKKEVPESMTEKDAMMFPVIASGALFTLYIIFRVFSKEHINLLVTLYFYVLGVAALNNILGSKFSAILPKSIPKTKYQLQFTESSSEKKHDWINVKFTLHDVLCLVLCATLGTFYLYSKHWIANNIFGLAFAINGIELLHLNTIKIGCILLCGLFVYDIFWVFGTNVMVTVAKSFDAPIKLVFPQDLLENGILAAKNFAMLGLGDIVIPGIFIAFMLRFDQSLKRKTNTYFNATFLAYFLGLLTTVFVMHVFKAAQPALLYLVPACLITPMLVALVCGDLKTLFSYEDHKMEPEKASKKSK</sequence>
<gene>
    <name evidence="9" type="ORF">AGLY_002796</name>
</gene>
<evidence type="ECO:0000256" key="6">
    <source>
        <dbReference type="ARBA" id="ARBA00022989"/>
    </source>
</evidence>
<dbReference type="Proteomes" id="UP000475862">
    <property type="component" value="Unassembled WGS sequence"/>
</dbReference>
<dbReference type="GO" id="GO:0033619">
    <property type="term" value="P:membrane protein proteolysis"/>
    <property type="evidence" value="ECO:0007669"/>
    <property type="project" value="TreeGrafter"/>
</dbReference>
<evidence type="ECO:0000313" key="10">
    <source>
        <dbReference type="Proteomes" id="UP000475862"/>
    </source>
</evidence>
<evidence type="ECO:0000256" key="2">
    <source>
        <dbReference type="ARBA" id="ARBA00006859"/>
    </source>
</evidence>
<feature type="transmembrane region" description="Helical" evidence="8">
    <location>
        <begin position="293"/>
        <end position="316"/>
    </location>
</feature>
<dbReference type="GO" id="GO:0042500">
    <property type="term" value="F:aspartic endopeptidase activity, intramembrane cleaving"/>
    <property type="evidence" value="ECO:0007669"/>
    <property type="project" value="InterPro"/>
</dbReference>
<feature type="transmembrane region" description="Helical" evidence="8">
    <location>
        <begin position="186"/>
        <end position="205"/>
    </location>
</feature>
<evidence type="ECO:0000256" key="3">
    <source>
        <dbReference type="ARBA" id="ARBA00022692"/>
    </source>
</evidence>
<proteinExistence type="inferred from homology"/>
<evidence type="ECO:0000256" key="7">
    <source>
        <dbReference type="ARBA" id="ARBA00023136"/>
    </source>
</evidence>
<dbReference type="PANTHER" id="PTHR12174">
    <property type="entry name" value="SIGNAL PEPTIDE PEPTIDASE"/>
    <property type="match status" value="1"/>
</dbReference>
<organism evidence="9 10">
    <name type="scientific">Aphis glycines</name>
    <name type="common">Soybean aphid</name>
    <dbReference type="NCBI Taxonomy" id="307491"/>
    <lineage>
        <taxon>Eukaryota</taxon>
        <taxon>Metazoa</taxon>
        <taxon>Ecdysozoa</taxon>
        <taxon>Arthropoda</taxon>
        <taxon>Hexapoda</taxon>
        <taxon>Insecta</taxon>
        <taxon>Pterygota</taxon>
        <taxon>Neoptera</taxon>
        <taxon>Paraneoptera</taxon>
        <taxon>Hemiptera</taxon>
        <taxon>Sternorrhyncha</taxon>
        <taxon>Aphidomorpha</taxon>
        <taxon>Aphidoidea</taxon>
        <taxon>Aphididae</taxon>
        <taxon>Aphidini</taxon>
        <taxon>Aphis</taxon>
        <taxon>Aphis</taxon>
    </lineage>
</organism>
<evidence type="ECO:0008006" key="11">
    <source>
        <dbReference type="Google" id="ProtNLM"/>
    </source>
</evidence>
<keyword evidence="6 8" id="KW-1133">Transmembrane helix</keyword>
<feature type="transmembrane region" description="Helical" evidence="8">
    <location>
        <begin position="161"/>
        <end position="180"/>
    </location>
</feature>
<dbReference type="Pfam" id="PF04258">
    <property type="entry name" value="Peptidase_A22B"/>
    <property type="match status" value="1"/>
</dbReference>
<comment type="subcellular location">
    <subcellularLocation>
        <location evidence="1">Endoplasmic reticulum membrane</location>
        <topology evidence="1">Multi-pass membrane protein</topology>
    </subcellularLocation>
</comment>
<name>A0A6G0U1B2_APHGL</name>
<dbReference type="EMBL" id="VYZN01000009">
    <property type="protein sequence ID" value="KAE9542885.1"/>
    <property type="molecule type" value="Genomic_DNA"/>
</dbReference>
<dbReference type="OrthoDB" id="29661at2759"/>
<keyword evidence="7 8" id="KW-0472">Membrane</keyword>
<evidence type="ECO:0000313" key="9">
    <source>
        <dbReference type="EMBL" id="KAE9542885.1"/>
    </source>
</evidence>
<keyword evidence="5" id="KW-0256">Endoplasmic reticulum</keyword>
<keyword evidence="4" id="KW-0378">Hydrolase</keyword>
<dbReference type="AlphaFoldDB" id="A0A6G0U1B2"/>
<feature type="transmembrane region" description="Helical" evidence="8">
    <location>
        <begin position="35"/>
        <end position="57"/>
    </location>
</feature>
<dbReference type="GO" id="GO:0098553">
    <property type="term" value="C:lumenal side of endoplasmic reticulum membrane"/>
    <property type="evidence" value="ECO:0007669"/>
    <property type="project" value="TreeGrafter"/>
</dbReference>
<feature type="transmembrane region" description="Helical" evidence="8">
    <location>
        <begin position="78"/>
        <end position="98"/>
    </location>
</feature>
<protein>
    <recommendedName>
        <fullName evidence="11">Minor histocompatibility antigen H13</fullName>
    </recommendedName>
</protein>
<dbReference type="GO" id="GO:0006465">
    <property type="term" value="P:signal peptide processing"/>
    <property type="evidence" value="ECO:0007669"/>
    <property type="project" value="TreeGrafter"/>
</dbReference>